<dbReference type="OrthoDB" id="10366202at2759"/>
<protein>
    <submittedName>
        <fullName evidence="1">Uncharacterized protein</fullName>
    </submittedName>
</protein>
<reference evidence="1" key="1">
    <citation type="submission" date="2021-07" db="EMBL/GenBank/DDBJ databases">
        <title>Elsinoe batatas strain:CRI-CJ2 Genome sequencing and assembly.</title>
        <authorList>
            <person name="Huang L."/>
        </authorList>
    </citation>
    <scope>NUCLEOTIDE SEQUENCE</scope>
    <source>
        <strain evidence="1">CRI-CJ2</strain>
    </source>
</reference>
<sequence length="129" mass="13786">MSIDTTFPGSAGLGSTDPWSTTVKSISILYTYGTNETRVFASMVNKGVFNQTNAYLIPSISPPAGSNITIQALAYGPAQPPSHRSRSKIPISVSTPFRGTVKSAVLFYTDAAKNQLALVGREHAYLTFP</sequence>
<evidence type="ECO:0000313" key="1">
    <source>
        <dbReference type="EMBL" id="KAG8627541.1"/>
    </source>
</evidence>
<dbReference type="Proteomes" id="UP000809789">
    <property type="component" value="Unassembled WGS sequence"/>
</dbReference>
<name>A0A8K0PF73_9PEZI</name>
<organism evidence="1 2">
    <name type="scientific">Elsinoe batatas</name>
    <dbReference type="NCBI Taxonomy" id="2601811"/>
    <lineage>
        <taxon>Eukaryota</taxon>
        <taxon>Fungi</taxon>
        <taxon>Dikarya</taxon>
        <taxon>Ascomycota</taxon>
        <taxon>Pezizomycotina</taxon>
        <taxon>Dothideomycetes</taxon>
        <taxon>Dothideomycetidae</taxon>
        <taxon>Myriangiales</taxon>
        <taxon>Elsinoaceae</taxon>
        <taxon>Elsinoe</taxon>
    </lineage>
</organism>
<evidence type="ECO:0000313" key="2">
    <source>
        <dbReference type="Proteomes" id="UP000809789"/>
    </source>
</evidence>
<gene>
    <name evidence="1" type="ORF">KVT40_005024</name>
</gene>
<dbReference type="EMBL" id="JAESVG020000005">
    <property type="protein sequence ID" value="KAG8627541.1"/>
    <property type="molecule type" value="Genomic_DNA"/>
</dbReference>
<comment type="caution">
    <text evidence="1">The sequence shown here is derived from an EMBL/GenBank/DDBJ whole genome shotgun (WGS) entry which is preliminary data.</text>
</comment>
<keyword evidence="2" id="KW-1185">Reference proteome</keyword>
<dbReference type="AlphaFoldDB" id="A0A8K0PF73"/>
<accession>A0A8K0PF73</accession>
<proteinExistence type="predicted"/>